<dbReference type="Pfam" id="PF07110">
    <property type="entry name" value="EthD"/>
    <property type="match status" value="1"/>
</dbReference>
<protein>
    <submittedName>
        <fullName evidence="2">EthD family reductase</fullName>
    </submittedName>
</protein>
<dbReference type="PANTHER" id="PTHR40260:SF2">
    <property type="entry name" value="BLR8190 PROTEIN"/>
    <property type="match status" value="1"/>
</dbReference>
<dbReference type="NCBIfam" id="TIGR02118">
    <property type="entry name" value="EthD family reductase"/>
    <property type="match status" value="1"/>
</dbReference>
<dbReference type="InterPro" id="IPR009799">
    <property type="entry name" value="EthD_dom"/>
</dbReference>
<keyword evidence="3" id="KW-1185">Reference proteome</keyword>
<dbReference type="PANTHER" id="PTHR40260">
    <property type="entry name" value="BLR8190 PROTEIN"/>
    <property type="match status" value="1"/>
</dbReference>
<dbReference type="RefSeq" id="WP_252168454.1">
    <property type="nucleotide sequence ID" value="NZ_CP084931.1"/>
</dbReference>
<dbReference type="InterPro" id="IPR011008">
    <property type="entry name" value="Dimeric_a/b-barrel"/>
</dbReference>
<dbReference type="Gene3D" id="3.30.70.100">
    <property type="match status" value="1"/>
</dbReference>
<dbReference type="EMBL" id="CP084931">
    <property type="protein sequence ID" value="USI74645.1"/>
    <property type="molecule type" value="Genomic_DNA"/>
</dbReference>
<name>A0ABY4XD88_9SPHN</name>
<dbReference type="SUPFAM" id="SSF54909">
    <property type="entry name" value="Dimeric alpha+beta barrel"/>
    <property type="match status" value="1"/>
</dbReference>
<sequence>MNDGKQAVRTFVYYEGASDARFDRDFYTNHHLPLCLDSWGRYGLQSARAFYAADGAAGTLVICECIFRDEEALQAAFASPETRAVMADVPRFTDLTPIRTRPVPMDPFPSVD</sequence>
<feature type="domain" description="EthD" evidence="1">
    <location>
        <begin position="23"/>
        <end position="95"/>
    </location>
</feature>
<organism evidence="2 3">
    <name type="scientific">Sphingomonas morindae</name>
    <dbReference type="NCBI Taxonomy" id="1541170"/>
    <lineage>
        <taxon>Bacteria</taxon>
        <taxon>Pseudomonadati</taxon>
        <taxon>Pseudomonadota</taxon>
        <taxon>Alphaproteobacteria</taxon>
        <taxon>Sphingomonadales</taxon>
        <taxon>Sphingomonadaceae</taxon>
        <taxon>Sphingomonas</taxon>
    </lineage>
</organism>
<evidence type="ECO:0000259" key="1">
    <source>
        <dbReference type="Pfam" id="PF07110"/>
    </source>
</evidence>
<reference evidence="2" key="1">
    <citation type="journal article" date="2022" name="Toxins">
        <title>Genomic Analysis of Sphingopyxis sp. USTB-05 for Biodegrading Cyanobacterial Hepatotoxins.</title>
        <authorList>
            <person name="Liu C."/>
            <person name="Xu Q."/>
            <person name="Zhao Z."/>
            <person name="Zhang H."/>
            <person name="Liu X."/>
            <person name="Yin C."/>
            <person name="Liu Y."/>
            <person name="Yan H."/>
        </authorList>
    </citation>
    <scope>NUCLEOTIDE SEQUENCE</scope>
    <source>
        <strain evidence="2">NBD5</strain>
    </source>
</reference>
<proteinExistence type="predicted"/>
<accession>A0ABY4XD88</accession>
<evidence type="ECO:0000313" key="2">
    <source>
        <dbReference type="EMBL" id="USI74645.1"/>
    </source>
</evidence>
<gene>
    <name evidence="2" type="ORF">LHA26_18000</name>
</gene>
<evidence type="ECO:0000313" key="3">
    <source>
        <dbReference type="Proteomes" id="UP001056937"/>
    </source>
</evidence>
<dbReference type="Proteomes" id="UP001056937">
    <property type="component" value="Chromosome 2"/>
</dbReference>